<dbReference type="AlphaFoldDB" id="A0A538TKY3"/>
<dbReference type="GO" id="GO:0005829">
    <property type="term" value="C:cytosol"/>
    <property type="evidence" value="ECO:0007669"/>
    <property type="project" value="TreeGrafter"/>
</dbReference>
<reference evidence="6 7" key="1">
    <citation type="journal article" date="2019" name="Nat. Microbiol.">
        <title>Mediterranean grassland soil C-N compound turnover is dependent on rainfall and depth, and is mediated by genomically divergent microorganisms.</title>
        <authorList>
            <person name="Diamond S."/>
            <person name="Andeer P.F."/>
            <person name="Li Z."/>
            <person name="Crits-Christoph A."/>
            <person name="Burstein D."/>
            <person name="Anantharaman K."/>
            <person name="Lane K.R."/>
            <person name="Thomas B.C."/>
            <person name="Pan C."/>
            <person name="Northen T.R."/>
            <person name="Banfield J.F."/>
        </authorList>
    </citation>
    <scope>NUCLEOTIDE SEQUENCE [LARGE SCALE GENOMIC DNA]</scope>
    <source>
        <strain evidence="4">WS_4</strain>
        <strain evidence="5">WS_7</strain>
    </source>
</reference>
<comment type="caution">
    <text evidence="5">The sequence shown here is derived from an EMBL/GenBank/DDBJ whole genome shotgun (WGS) entry which is preliminary data.</text>
</comment>
<evidence type="ECO:0000259" key="3">
    <source>
        <dbReference type="PROSITE" id="PS50110"/>
    </source>
</evidence>
<dbReference type="PANTHER" id="PTHR48111:SF50">
    <property type="entry name" value="KDP OPERON TRANSCRIPTIONAL REGULATORY PROTEIN KDPE"/>
    <property type="match status" value="1"/>
</dbReference>
<dbReference type="Pfam" id="PF00072">
    <property type="entry name" value="Response_reg"/>
    <property type="match status" value="1"/>
</dbReference>
<proteinExistence type="predicted"/>
<protein>
    <submittedName>
        <fullName evidence="5">Response regulator</fullName>
    </submittedName>
</protein>
<name>A0A538TKY3_UNCEI</name>
<sequence length="158" mass="17830">MWRPLRPTWPAFCFLLLFDGLTSVHRGRCGLPKSVLIVDDEKLLVRTLSNALKEAGYKITVAGSAEQADKYVFGEQPFDLILLDNRLPKESGMEVVRRVRDRAVKSKVILMTAYETPEVKAEAKRLKVERYLKKPFDLTVLLEQIHDLIGNGDSSTAG</sequence>
<dbReference type="GO" id="GO:0032993">
    <property type="term" value="C:protein-DNA complex"/>
    <property type="evidence" value="ECO:0007669"/>
    <property type="project" value="TreeGrafter"/>
</dbReference>
<dbReference type="CDD" id="cd00156">
    <property type="entry name" value="REC"/>
    <property type="match status" value="1"/>
</dbReference>
<dbReference type="InterPro" id="IPR011006">
    <property type="entry name" value="CheY-like_superfamily"/>
</dbReference>
<keyword evidence="1" id="KW-0238">DNA-binding</keyword>
<evidence type="ECO:0000313" key="7">
    <source>
        <dbReference type="Proteomes" id="UP000319829"/>
    </source>
</evidence>
<dbReference type="EMBL" id="VBOX01000041">
    <property type="protein sequence ID" value="TMQ64287.1"/>
    <property type="molecule type" value="Genomic_DNA"/>
</dbReference>
<feature type="modified residue" description="4-aspartylphosphate" evidence="2">
    <location>
        <position position="84"/>
    </location>
</feature>
<dbReference type="GO" id="GO:0006355">
    <property type="term" value="P:regulation of DNA-templated transcription"/>
    <property type="evidence" value="ECO:0007669"/>
    <property type="project" value="TreeGrafter"/>
</dbReference>
<dbReference type="InterPro" id="IPR039420">
    <property type="entry name" value="WalR-like"/>
</dbReference>
<keyword evidence="2" id="KW-0597">Phosphoprotein</keyword>
<evidence type="ECO:0000313" key="4">
    <source>
        <dbReference type="EMBL" id="TMQ53851.1"/>
    </source>
</evidence>
<dbReference type="Proteomes" id="UP000319829">
    <property type="component" value="Unassembled WGS sequence"/>
</dbReference>
<dbReference type="EMBL" id="VBOU01000079">
    <property type="protein sequence ID" value="TMQ53851.1"/>
    <property type="molecule type" value="Genomic_DNA"/>
</dbReference>
<organism evidence="5 6">
    <name type="scientific">Eiseniibacteriota bacterium</name>
    <dbReference type="NCBI Taxonomy" id="2212470"/>
    <lineage>
        <taxon>Bacteria</taxon>
        <taxon>Candidatus Eiseniibacteriota</taxon>
    </lineage>
</organism>
<gene>
    <name evidence="4" type="ORF">E6K74_07960</name>
    <name evidence="5" type="ORF">E6K77_04050</name>
</gene>
<evidence type="ECO:0000313" key="5">
    <source>
        <dbReference type="EMBL" id="TMQ64287.1"/>
    </source>
</evidence>
<dbReference type="PROSITE" id="PS50110">
    <property type="entry name" value="RESPONSE_REGULATORY"/>
    <property type="match status" value="1"/>
</dbReference>
<dbReference type="PANTHER" id="PTHR48111">
    <property type="entry name" value="REGULATOR OF RPOS"/>
    <property type="match status" value="1"/>
</dbReference>
<dbReference type="SUPFAM" id="SSF52172">
    <property type="entry name" value="CheY-like"/>
    <property type="match status" value="1"/>
</dbReference>
<dbReference type="GO" id="GO:0000976">
    <property type="term" value="F:transcription cis-regulatory region binding"/>
    <property type="evidence" value="ECO:0007669"/>
    <property type="project" value="TreeGrafter"/>
</dbReference>
<accession>A0A538TKY3</accession>
<feature type="domain" description="Response regulatory" evidence="3">
    <location>
        <begin position="34"/>
        <end position="149"/>
    </location>
</feature>
<evidence type="ECO:0000256" key="2">
    <source>
        <dbReference type="PROSITE-ProRule" id="PRU00169"/>
    </source>
</evidence>
<dbReference type="Gene3D" id="3.40.50.2300">
    <property type="match status" value="1"/>
</dbReference>
<dbReference type="SMART" id="SM00448">
    <property type="entry name" value="REC"/>
    <property type="match status" value="1"/>
</dbReference>
<dbReference type="Proteomes" id="UP000317366">
    <property type="component" value="Unassembled WGS sequence"/>
</dbReference>
<evidence type="ECO:0000256" key="1">
    <source>
        <dbReference type="ARBA" id="ARBA00023125"/>
    </source>
</evidence>
<evidence type="ECO:0000313" key="6">
    <source>
        <dbReference type="Proteomes" id="UP000317366"/>
    </source>
</evidence>
<dbReference type="GO" id="GO:0000156">
    <property type="term" value="F:phosphorelay response regulator activity"/>
    <property type="evidence" value="ECO:0007669"/>
    <property type="project" value="TreeGrafter"/>
</dbReference>
<dbReference type="InterPro" id="IPR001789">
    <property type="entry name" value="Sig_transdc_resp-reg_receiver"/>
</dbReference>